<gene>
    <name evidence="4" type="ORF">CLM73_15945</name>
</gene>
<dbReference type="InterPro" id="IPR042183">
    <property type="entry name" value="MmgE/PrpD_sf_1"/>
</dbReference>
<feature type="domain" description="MmgE/PrpD C-terminal" evidence="3">
    <location>
        <begin position="282"/>
        <end position="449"/>
    </location>
</feature>
<dbReference type="PANTHER" id="PTHR16943">
    <property type="entry name" value="2-METHYLCITRATE DEHYDRATASE-RELATED"/>
    <property type="match status" value="1"/>
</dbReference>
<dbReference type="AlphaFoldDB" id="A0A2S0I8Y6"/>
<dbReference type="GO" id="GO:0016829">
    <property type="term" value="F:lyase activity"/>
    <property type="evidence" value="ECO:0007669"/>
    <property type="project" value="InterPro"/>
</dbReference>
<name>A0A2S0I8Y6_9BURK</name>
<evidence type="ECO:0000259" key="3">
    <source>
        <dbReference type="Pfam" id="PF19305"/>
    </source>
</evidence>
<evidence type="ECO:0000313" key="4">
    <source>
        <dbReference type="EMBL" id="AVJ28482.1"/>
    </source>
</evidence>
<reference evidence="4 5" key="1">
    <citation type="submission" date="2017-09" db="EMBL/GenBank/DDBJ databases">
        <title>Genomic, metabolic, and phenotypic characteristics of bacterial isolates from the natural microbiome of the model nematode Caenorhabditis elegans.</title>
        <authorList>
            <person name="Zimmermann J."/>
            <person name="Obeng N."/>
            <person name="Yang W."/>
            <person name="Obeng O."/>
            <person name="Kissoyan K."/>
            <person name="Pees B."/>
            <person name="Dirksen P."/>
            <person name="Hoppner M."/>
            <person name="Franke A."/>
            <person name="Rosenstiel P."/>
            <person name="Leippe M."/>
            <person name="Dierking K."/>
            <person name="Kaleta C."/>
            <person name="Schulenburg H."/>
        </authorList>
    </citation>
    <scope>NUCLEOTIDE SEQUENCE [LARGE SCALE GENOMIC DNA]</scope>
    <source>
        <strain evidence="4 5">MYb73</strain>
    </source>
</reference>
<dbReference type="Pfam" id="PF19305">
    <property type="entry name" value="MmgE_PrpD_C"/>
    <property type="match status" value="1"/>
</dbReference>
<dbReference type="InterPro" id="IPR042188">
    <property type="entry name" value="MmgE/PrpD_sf_2"/>
</dbReference>
<dbReference type="Gene3D" id="1.10.4100.10">
    <property type="entry name" value="2-methylcitrate dehydratase PrpD"/>
    <property type="match status" value="1"/>
</dbReference>
<protein>
    <submittedName>
        <fullName evidence="4">2-methylcitrate dehydratase</fullName>
    </submittedName>
</protein>
<evidence type="ECO:0000259" key="2">
    <source>
        <dbReference type="Pfam" id="PF03972"/>
    </source>
</evidence>
<dbReference type="InterPro" id="IPR036148">
    <property type="entry name" value="MmgE/PrpD_sf"/>
</dbReference>
<keyword evidence="5" id="KW-1185">Reference proteome</keyword>
<dbReference type="InterPro" id="IPR045336">
    <property type="entry name" value="MmgE_PrpD_N"/>
</dbReference>
<comment type="similarity">
    <text evidence="1">Belongs to the PrpD family.</text>
</comment>
<dbReference type="OrthoDB" id="9797528at2"/>
<feature type="domain" description="MmgE/PrpD N-terminal" evidence="2">
    <location>
        <begin position="18"/>
        <end position="254"/>
    </location>
</feature>
<dbReference type="InterPro" id="IPR045337">
    <property type="entry name" value="MmgE_PrpD_C"/>
</dbReference>
<dbReference type="SUPFAM" id="SSF103378">
    <property type="entry name" value="2-methylcitrate dehydratase PrpD"/>
    <property type="match status" value="1"/>
</dbReference>
<dbReference type="Gene3D" id="3.30.1330.120">
    <property type="entry name" value="2-methylcitrate dehydratase PrpD"/>
    <property type="match status" value="1"/>
</dbReference>
<dbReference type="InterPro" id="IPR005656">
    <property type="entry name" value="MmgE_PrpD"/>
</dbReference>
<dbReference type="Pfam" id="PF03972">
    <property type="entry name" value="MmgE_PrpD_N"/>
    <property type="match status" value="1"/>
</dbReference>
<dbReference type="RefSeq" id="WP_105239271.1">
    <property type="nucleotide sequence ID" value="NZ_CP023270.1"/>
</dbReference>
<evidence type="ECO:0000256" key="1">
    <source>
        <dbReference type="ARBA" id="ARBA00006174"/>
    </source>
</evidence>
<evidence type="ECO:0000313" key="5">
    <source>
        <dbReference type="Proteomes" id="UP000239477"/>
    </source>
</evidence>
<sequence>MHATSNLRAPSSSLALGLARFARGLTLESLPAAVREKSLLHIIDAIGLGLAAHQFDFAGPGLAGIRAAGAPGDATVIGGGPALQARDAAMANGYLMHGLDFDDTHPGAIVHPSVACLPAALALAETRDLRWGELLSAYAIGMEAAIRLGRSVKGGFHQGGYHATGVVSHFSSALVAGKLLSLTEEQLVAAQGIAASTASGVQVFLEDGAWTKRLHPGWGAFAGITAAQMAQAGFFGPRRPYEGQFGLYETHMQARADQVDADSVISALGHEWTLLETSIKPYPVCHFIHGCAEAALRLQATIQDAGRIRSVACELPAPTLPIVAEPAHIKTRPRSDYDAKFSVQFVVAACLTLGRFTLQELAPARLADPALLSLAGRTTCRAQEVTAFPKYFSGAVTVTLHDGTQLREEVPINLGSGERALRQTDIVDKFRANAGLTLPEVRTTLILDAFLSAEPSTPVRDLTKLLA</sequence>
<organism evidence="4 5">
    <name type="scientific">Achromobacter spanius</name>
    <dbReference type="NCBI Taxonomy" id="217203"/>
    <lineage>
        <taxon>Bacteria</taxon>
        <taxon>Pseudomonadati</taxon>
        <taxon>Pseudomonadota</taxon>
        <taxon>Betaproteobacteria</taxon>
        <taxon>Burkholderiales</taxon>
        <taxon>Alcaligenaceae</taxon>
        <taxon>Achromobacter</taxon>
    </lineage>
</organism>
<dbReference type="EMBL" id="CP023270">
    <property type="protein sequence ID" value="AVJ28482.1"/>
    <property type="molecule type" value="Genomic_DNA"/>
</dbReference>
<proteinExistence type="inferred from homology"/>
<dbReference type="PANTHER" id="PTHR16943:SF8">
    <property type="entry name" value="2-METHYLCITRATE DEHYDRATASE"/>
    <property type="match status" value="1"/>
</dbReference>
<dbReference type="Proteomes" id="UP000239477">
    <property type="component" value="Chromosome"/>
</dbReference>
<accession>A0A2S0I8Y6</accession>